<keyword evidence="4" id="KW-0808">Transferase</keyword>
<dbReference type="PANTHER" id="PTHR47027:SF25">
    <property type="entry name" value="REVERSE TRANSCRIPTASE DOMAIN-CONTAINING PROTEIN"/>
    <property type="match status" value="1"/>
</dbReference>
<feature type="region of interest" description="Disordered" evidence="2">
    <location>
        <begin position="476"/>
        <end position="497"/>
    </location>
</feature>
<feature type="domain" description="Reverse transcriptase" evidence="3">
    <location>
        <begin position="545"/>
        <end position="815"/>
    </location>
</feature>
<evidence type="ECO:0000256" key="2">
    <source>
        <dbReference type="SAM" id="MobiDB-lite"/>
    </source>
</evidence>
<keyword evidence="4" id="KW-0695">RNA-directed DNA polymerase</keyword>
<dbReference type="Pfam" id="PF00078">
    <property type="entry name" value="RVT_1"/>
    <property type="match status" value="1"/>
</dbReference>
<keyword evidence="4" id="KW-0548">Nucleotidyltransferase</keyword>
<dbReference type="InterPro" id="IPR000477">
    <property type="entry name" value="RT_dom"/>
</dbReference>
<dbReference type="SUPFAM" id="SSF56219">
    <property type="entry name" value="DNase I-like"/>
    <property type="match status" value="1"/>
</dbReference>
<sequence length="1007" mass="115993">MTLHDESRDSSEVMRPMPPLLTTRAKIFIGTWNVRTMWETGKTSQIAAEMKRYNLTVLGISETHWTQTGQKTLATGEVLLYSGHEEENAPHTQGVALMLSKKARNALVGWEPHGPRIIKASFKTMKKGITMNIIQCYAPTNDGNDEDKDQFYDRLQSIIAKCPGKDLTILMGDLNAKVGMDNTGYEDIMGRKGLGERNQNGERFTNLCAFNKMVIGGTIFPHKRIHKVTWVSPDHTTENQIDHICINRKFRSTEDVRNRRGADIASDHHLVVAKMKLKLKKQWITGVTALQRFNTASLRDADKLKEFKITLNNRFRVLQDLLKEEETTMEDNWKRIKEALTSTCQEALGRKKHHYKEWISTETLNKIQQRRNKEAEINNSRTRAEKIKAQTEYTQANKPVKKSIRADKRKYIEGLATTAEKAAREGSMKQLYDTTKKLAGKYSKSERPVRNKEGKPITEIQEQRDRWAEHFEELLNRPAPPNPPDIEAEPTDLPIDVKPPTMEEIKITTRQIKSEKAAAPDNIRAEALKSDIDITAKMLHVLFKRIWEEEQVPANWKEHHLINIPNKGDLSKCENYRGITLLSVPGKVSNRVLLNRMKHSVDAQLQDQQAGFCKDRSCTDQIATLRITVEQSMEWNSSLYINFIDYEKAFDSVDRRSLWKLLRHYGIPEKLVNIIQNSYDGLQCKIVHGGQLTNAFSVRTGVRQGCLLSPILFLQVVDRIMKTSTSEKEHGIQWTSRMQLDDLDFADDLAHLTHTHQQMQMKTTDVAAISALIGLNTHKGKSKILKFNTESIDLIELDGETLEEVDTFTFLGSIINEQGESDADIRARISKARAAFLQLKNIWDSKQLSTNLKVRLFNSNVKTVLLYGAGPWRTTANIIRRVKVFINNCLRRILNVRWPETISNSLLWKRTNQLPAEEEIRKRRWKWIGHMTLRKSSDCITRQALTWNPVGKRKRGRPKNMLRRELEADIKRMNSNWRQLERIAQDRVEWRILVSGLCSSERGCRRK</sequence>
<dbReference type="EMBL" id="FN356221">
    <property type="protein sequence ID" value="CAX83710.1"/>
    <property type="molecule type" value="Genomic_DNA"/>
</dbReference>
<dbReference type="SUPFAM" id="SSF56672">
    <property type="entry name" value="DNA/RNA polymerases"/>
    <property type="match status" value="1"/>
</dbReference>
<dbReference type="Gene3D" id="3.60.10.10">
    <property type="entry name" value="Endonuclease/exonuclease/phosphatase"/>
    <property type="match status" value="1"/>
</dbReference>
<dbReference type="Pfam" id="PF20049">
    <property type="entry name" value="DUF6451"/>
    <property type="match status" value="1"/>
</dbReference>
<keyword evidence="4" id="KW-0540">Nuclease</keyword>
<dbReference type="AlphaFoldDB" id="C7C207"/>
<evidence type="ECO:0000256" key="1">
    <source>
        <dbReference type="SAM" id="Coils"/>
    </source>
</evidence>
<dbReference type="PANTHER" id="PTHR47027">
    <property type="entry name" value="REVERSE TRANSCRIPTASE DOMAIN-CONTAINING PROTEIN"/>
    <property type="match status" value="1"/>
</dbReference>
<dbReference type="CDD" id="cd09076">
    <property type="entry name" value="L1-EN"/>
    <property type="match status" value="1"/>
</dbReference>
<protein>
    <submittedName>
        <fullName evidence="4">Endonuclease-reverse transcriptase</fullName>
    </submittedName>
</protein>
<dbReference type="InterPro" id="IPR045609">
    <property type="entry name" value="DUF6451"/>
</dbReference>
<dbReference type="GO" id="GO:0003964">
    <property type="term" value="F:RNA-directed DNA polymerase activity"/>
    <property type="evidence" value="ECO:0007669"/>
    <property type="project" value="UniProtKB-KW"/>
</dbReference>
<evidence type="ECO:0000313" key="4">
    <source>
        <dbReference type="EMBL" id="CAX83710.1"/>
    </source>
</evidence>
<keyword evidence="4" id="KW-0378">Hydrolase</keyword>
<reference evidence="4" key="1">
    <citation type="journal article" date="2009" name="Nature">
        <title>The Schistosoma japonicum genome reveals features of host-parasite interplay.</title>
        <authorList>
            <person name="Liu F."/>
            <person name="Zhou Y."/>
            <person name="Wang Z.Q."/>
            <person name="Lu G."/>
            <person name="Zheng H."/>
            <person name="Brindley P.J."/>
            <person name="McManus D.P."/>
            <person name="Blair D."/>
            <person name="Zhang Q.H."/>
            <person name="Zhong Y."/>
            <person name="Wang S."/>
            <person name="Han Z.G."/>
            <person name="Chen Z."/>
        </authorList>
    </citation>
    <scope>NUCLEOTIDE SEQUENCE</scope>
</reference>
<keyword evidence="4" id="KW-0255">Endonuclease</keyword>
<feature type="coiled-coil region" evidence="1">
    <location>
        <begin position="365"/>
        <end position="392"/>
    </location>
</feature>
<keyword evidence="1" id="KW-0175">Coiled coil</keyword>
<dbReference type="Pfam" id="PF03372">
    <property type="entry name" value="Exo_endo_phos"/>
    <property type="match status" value="1"/>
</dbReference>
<dbReference type="PROSITE" id="PS50878">
    <property type="entry name" value="RT_POL"/>
    <property type="match status" value="1"/>
</dbReference>
<dbReference type="CDD" id="cd01650">
    <property type="entry name" value="RT_nLTR_like"/>
    <property type="match status" value="1"/>
</dbReference>
<evidence type="ECO:0000259" key="3">
    <source>
        <dbReference type="PROSITE" id="PS50878"/>
    </source>
</evidence>
<accession>C7C207</accession>
<proteinExistence type="predicted"/>
<dbReference type="InterPro" id="IPR036691">
    <property type="entry name" value="Endo/exonu/phosph_ase_sf"/>
</dbReference>
<dbReference type="GO" id="GO:0004519">
    <property type="term" value="F:endonuclease activity"/>
    <property type="evidence" value="ECO:0007669"/>
    <property type="project" value="UniProtKB-KW"/>
</dbReference>
<name>C7C207_SCHJA</name>
<dbReference type="InterPro" id="IPR043502">
    <property type="entry name" value="DNA/RNA_pol_sf"/>
</dbReference>
<dbReference type="InterPro" id="IPR005135">
    <property type="entry name" value="Endo/exonuclease/phosphatase"/>
</dbReference>
<organism evidence="4">
    <name type="scientific">Schistosoma japonicum</name>
    <name type="common">Blood fluke</name>
    <dbReference type="NCBI Taxonomy" id="6182"/>
    <lineage>
        <taxon>Eukaryota</taxon>
        <taxon>Metazoa</taxon>
        <taxon>Spiralia</taxon>
        <taxon>Lophotrochozoa</taxon>
        <taxon>Platyhelminthes</taxon>
        <taxon>Trematoda</taxon>
        <taxon>Digenea</taxon>
        <taxon>Strigeidida</taxon>
        <taxon>Schistosomatoidea</taxon>
        <taxon>Schistosomatidae</taxon>
        <taxon>Schistosoma</taxon>
    </lineage>
</organism>